<sequence length="132" mass="14115">MKKILLFFALFNVAAGWYFLRQPASLPLMRAADGSRIYPQSAGSGDLHLLSFAFLGFSFAALMQLFPRNIAAAAYAINLAVLWAACALVSLDTGLWAAAESGYPQPLLAVVAASLPALLALFAILKRTPAQR</sequence>
<organism evidence="2 3">
    <name type="scientific">Neisseria elongata</name>
    <dbReference type="NCBI Taxonomy" id="495"/>
    <lineage>
        <taxon>Bacteria</taxon>
        <taxon>Pseudomonadati</taxon>
        <taxon>Pseudomonadota</taxon>
        <taxon>Betaproteobacteria</taxon>
        <taxon>Neisseriales</taxon>
        <taxon>Neisseriaceae</taxon>
        <taxon>Neisseria</taxon>
    </lineage>
</organism>
<dbReference type="RefSeq" id="WP_074896112.1">
    <property type="nucleotide sequence ID" value="NZ_CP031252.1"/>
</dbReference>
<evidence type="ECO:0000256" key="1">
    <source>
        <dbReference type="SAM" id="Phobius"/>
    </source>
</evidence>
<accession>A0A378TXW8</accession>
<dbReference type="GeneID" id="93351709"/>
<keyword evidence="1" id="KW-1133">Transmembrane helix</keyword>
<feature type="transmembrane region" description="Helical" evidence="1">
    <location>
        <begin position="73"/>
        <end position="91"/>
    </location>
</feature>
<reference evidence="2 3" key="1">
    <citation type="submission" date="2018-06" db="EMBL/GenBank/DDBJ databases">
        <authorList>
            <consortium name="Pathogen Informatics"/>
            <person name="Doyle S."/>
        </authorList>
    </citation>
    <scope>NUCLEOTIDE SEQUENCE [LARGE SCALE GENOMIC DNA]</scope>
    <source>
        <strain evidence="2 3">NCTC10660</strain>
    </source>
</reference>
<keyword evidence="1" id="KW-0472">Membrane</keyword>
<dbReference type="AlphaFoldDB" id="A0A378TXW8"/>
<keyword evidence="1" id="KW-0812">Transmembrane</keyword>
<proteinExistence type="predicted"/>
<evidence type="ECO:0000313" key="3">
    <source>
        <dbReference type="Proteomes" id="UP000254927"/>
    </source>
</evidence>
<dbReference type="Proteomes" id="UP000254927">
    <property type="component" value="Unassembled WGS sequence"/>
</dbReference>
<protein>
    <submittedName>
        <fullName evidence="2">Uncharacterized protein</fullName>
    </submittedName>
</protein>
<name>A0A378TXW8_NEIEL</name>
<evidence type="ECO:0000313" key="2">
    <source>
        <dbReference type="EMBL" id="STZ67234.1"/>
    </source>
</evidence>
<dbReference type="EMBL" id="UGQW01000002">
    <property type="protein sequence ID" value="STZ67234.1"/>
    <property type="molecule type" value="Genomic_DNA"/>
</dbReference>
<feature type="transmembrane region" description="Helical" evidence="1">
    <location>
        <begin position="103"/>
        <end position="125"/>
    </location>
</feature>
<feature type="transmembrane region" description="Helical" evidence="1">
    <location>
        <begin position="47"/>
        <end position="66"/>
    </location>
</feature>
<gene>
    <name evidence="2" type="ORF">NCTC10660_00708</name>
</gene>